<keyword evidence="3" id="KW-0812">Transmembrane</keyword>
<gene>
    <name evidence="6" type="ORF">P4O66_005689</name>
</gene>
<keyword evidence="7" id="KW-1185">Reference proteome</keyword>
<keyword evidence="3" id="KW-1133">Transmembrane helix</keyword>
<name>A0AAD8ZK93_9TELE</name>
<feature type="chain" id="PRO_5042129653" description="ZP domain-containing protein" evidence="4">
    <location>
        <begin position="19"/>
        <end position="429"/>
    </location>
</feature>
<dbReference type="PROSITE" id="PS51034">
    <property type="entry name" value="ZP_2"/>
    <property type="match status" value="1"/>
</dbReference>
<dbReference type="InterPro" id="IPR042235">
    <property type="entry name" value="ZP-C_dom"/>
</dbReference>
<evidence type="ECO:0000313" key="6">
    <source>
        <dbReference type="EMBL" id="KAK1800470.1"/>
    </source>
</evidence>
<proteinExistence type="predicted"/>
<dbReference type="Gene3D" id="2.60.40.4100">
    <property type="entry name" value="Zona pellucida, ZP-C domain"/>
    <property type="match status" value="1"/>
</dbReference>
<evidence type="ECO:0000256" key="2">
    <source>
        <dbReference type="ARBA" id="ARBA00023157"/>
    </source>
</evidence>
<dbReference type="AlphaFoldDB" id="A0AAD8ZK93"/>
<keyword evidence="3" id="KW-0472">Membrane</keyword>
<dbReference type="InterPro" id="IPR055355">
    <property type="entry name" value="ZP-C"/>
</dbReference>
<keyword evidence="1 4" id="KW-0732">Signal</keyword>
<sequence length="429" mass="47540">MRLLLLLYQLGLLLHGQAQNPCNTHPTFRKQAHSDITVTCGTEALELRVLMCPVYFGGYNESMLVLNGVQDKPECTGTPDWTSDPPILLFRFSITHQGVSACSNKIKTTQEVGTGVFADYSSVQFVNISGTINSVDPLAQIITYQSSLLYLFSCRYPLQYLMNDTETRVSGGNIAIKDNNGSFVSALNMQLYQDQKFTIQLQIPPTGLTLKTRIFVKVRAKNLTSRLNVLLDRCYTTTSSFFTDRTFYDLFIGCNCNGRTVIGVNGDAQEACFSFEAFRFKEHQNQSVSTFYLHCTSRLCDRTVCSSLHQNCTQAARKKQEDQGTAVSDRATVSSGPIITRVDSSDNGATSIFFKAHVIILSLLHQYLKLMHRVYTPPVSGVTNKLQNNEAVLTVSLAAGLLGVFCIALPALFFHSGKFTDSQKLLNAS</sequence>
<feature type="signal peptide" evidence="4">
    <location>
        <begin position="1"/>
        <end position="18"/>
    </location>
</feature>
<organism evidence="6 7">
    <name type="scientific">Electrophorus voltai</name>
    <dbReference type="NCBI Taxonomy" id="2609070"/>
    <lineage>
        <taxon>Eukaryota</taxon>
        <taxon>Metazoa</taxon>
        <taxon>Chordata</taxon>
        <taxon>Craniata</taxon>
        <taxon>Vertebrata</taxon>
        <taxon>Euteleostomi</taxon>
        <taxon>Actinopterygii</taxon>
        <taxon>Neopterygii</taxon>
        <taxon>Teleostei</taxon>
        <taxon>Ostariophysi</taxon>
        <taxon>Gymnotiformes</taxon>
        <taxon>Gymnotoidei</taxon>
        <taxon>Gymnotidae</taxon>
        <taxon>Electrophorus</taxon>
    </lineage>
</organism>
<dbReference type="EMBL" id="JAROKS010000010">
    <property type="protein sequence ID" value="KAK1800470.1"/>
    <property type="molecule type" value="Genomic_DNA"/>
</dbReference>
<evidence type="ECO:0000313" key="7">
    <source>
        <dbReference type="Proteomes" id="UP001239994"/>
    </source>
</evidence>
<dbReference type="SMART" id="SM00241">
    <property type="entry name" value="ZP"/>
    <property type="match status" value="1"/>
</dbReference>
<protein>
    <recommendedName>
        <fullName evidence="5">ZP domain-containing protein</fullName>
    </recommendedName>
</protein>
<feature type="domain" description="ZP" evidence="5">
    <location>
        <begin position="39"/>
        <end position="319"/>
    </location>
</feature>
<evidence type="ECO:0000259" key="5">
    <source>
        <dbReference type="PROSITE" id="PS51034"/>
    </source>
</evidence>
<reference evidence="6" key="1">
    <citation type="submission" date="2023-03" db="EMBL/GenBank/DDBJ databases">
        <title>Electrophorus voltai genome.</title>
        <authorList>
            <person name="Bian C."/>
        </authorList>
    </citation>
    <scope>NUCLEOTIDE SEQUENCE</scope>
    <source>
        <strain evidence="6">CB-2022</strain>
        <tissue evidence="6">Muscle</tissue>
    </source>
</reference>
<evidence type="ECO:0000256" key="4">
    <source>
        <dbReference type="SAM" id="SignalP"/>
    </source>
</evidence>
<feature type="transmembrane region" description="Helical" evidence="3">
    <location>
        <begin position="391"/>
        <end position="414"/>
    </location>
</feature>
<accession>A0AAD8ZK93</accession>
<dbReference type="PANTHER" id="PTHR14002:SF10">
    <property type="entry name" value="ZONA PELLUCIDA-LIKE DOMAIN-CONTAINING PROTEIN 1-RELATED"/>
    <property type="match status" value="1"/>
</dbReference>
<dbReference type="Pfam" id="PF00100">
    <property type="entry name" value="Zona_pellucida"/>
    <property type="match status" value="1"/>
</dbReference>
<keyword evidence="2" id="KW-1015">Disulfide bond</keyword>
<evidence type="ECO:0000256" key="3">
    <source>
        <dbReference type="SAM" id="Phobius"/>
    </source>
</evidence>
<dbReference type="InterPro" id="IPR001507">
    <property type="entry name" value="ZP_dom"/>
</dbReference>
<evidence type="ECO:0000256" key="1">
    <source>
        <dbReference type="ARBA" id="ARBA00022729"/>
    </source>
</evidence>
<dbReference type="PANTHER" id="PTHR14002">
    <property type="entry name" value="ENDOGLIN/TGF-BETA RECEPTOR TYPE III"/>
    <property type="match status" value="1"/>
</dbReference>
<comment type="caution">
    <text evidence="6">The sequence shown here is derived from an EMBL/GenBank/DDBJ whole genome shotgun (WGS) entry which is preliminary data.</text>
</comment>
<dbReference type="Proteomes" id="UP001239994">
    <property type="component" value="Unassembled WGS sequence"/>
</dbReference>